<dbReference type="AlphaFoldDB" id="A0A0U1PZA8"/>
<evidence type="ECO:0000259" key="18">
    <source>
        <dbReference type="PROSITE" id="PS51217"/>
    </source>
</evidence>
<comment type="domain">
    <text evidence="15">The C-terminal domain has nuclease activity and interacts with RecD. It interacts with RecA, facilitating its loading onto ssDNA.</text>
</comment>
<dbReference type="GO" id="GO:0005829">
    <property type="term" value="C:cytosol"/>
    <property type="evidence" value="ECO:0007669"/>
    <property type="project" value="TreeGrafter"/>
</dbReference>
<feature type="domain" description="UvrD-like helicase ATP-binding" evidence="17">
    <location>
        <begin position="7"/>
        <end position="495"/>
    </location>
</feature>
<feature type="binding site" evidence="15">
    <location>
        <position position="1175"/>
    </location>
    <ligand>
        <name>Mg(2+)</name>
        <dbReference type="ChEBI" id="CHEBI:18420"/>
    </ligand>
</feature>
<dbReference type="Gene3D" id="1.10.3170.10">
    <property type="entry name" value="Recbcd, chain B, domain 2"/>
    <property type="match status" value="1"/>
</dbReference>
<keyword evidence="9 15" id="KW-0460">Magnesium</keyword>
<evidence type="ECO:0000256" key="8">
    <source>
        <dbReference type="ARBA" id="ARBA00022840"/>
    </source>
</evidence>
<feature type="binding site" evidence="15">
    <location>
        <position position="1162"/>
    </location>
    <ligand>
        <name>Mg(2+)</name>
        <dbReference type="ChEBI" id="CHEBI:18420"/>
    </ligand>
</feature>
<dbReference type="PROSITE" id="PS51198">
    <property type="entry name" value="UVRD_HELICASE_ATP_BIND"/>
    <property type="match status" value="1"/>
</dbReference>
<evidence type="ECO:0000256" key="9">
    <source>
        <dbReference type="ARBA" id="ARBA00022842"/>
    </source>
</evidence>
<keyword evidence="3 15" id="KW-0547">Nucleotide-binding</keyword>
<evidence type="ECO:0000256" key="15">
    <source>
        <dbReference type="HAMAP-Rule" id="MF_01485"/>
    </source>
</evidence>
<name>A0A0U1PZA8_9BURK</name>
<dbReference type="EMBL" id="LBNQ01000024">
    <property type="protein sequence ID" value="KKW67858.1"/>
    <property type="molecule type" value="Genomic_DNA"/>
</dbReference>
<evidence type="ECO:0000256" key="13">
    <source>
        <dbReference type="ARBA" id="ARBA00034617"/>
    </source>
</evidence>
<evidence type="ECO:0000256" key="5">
    <source>
        <dbReference type="ARBA" id="ARBA00022801"/>
    </source>
</evidence>
<comment type="similarity">
    <text evidence="15">Belongs to the helicase family. UvrD subfamily.</text>
</comment>
<evidence type="ECO:0000313" key="20">
    <source>
        <dbReference type="Proteomes" id="UP000050580"/>
    </source>
</evidence>
<organism evidence="19 20">
    <name type="scientific">Lampropedia cohaerens</name>
    <dbReference type="NCBI Taxonomy" id="1610491"/>
    <lineage>
        <taxon>Bacteria</taxon>
        <taxon>Pseudomonadati</taxon>
        <taxon>Pseudomonadota</taxon>
        <taxon>Betaproteobacteria</taxon>
        <taxon>Burkholderiales</taxon>
        <taxon>Comamonadaceae</taxon>
        <taxon>Lampropedia</taxon>
    </lineage>
</organism>
<comment type="cofactor">
    <cofactor evidence="15">
        <name>Mg(2+)</name>
        <dbReference type="ChEBI" id="CHEBI:18420"/>
    </cofactor>
    <text evidence="15">Binds 1 Mg(2+) ion per subunit.</text>
</comment>
<comment type="domain">
    <text evidence="15">The N-terminal DNA-binding domain is a ssDNA-dependent ATPase and has ATP-dependent 3'-5' helicase function. This domain interacts with RecC.</text>
</comment>
<dbReference type="NCBIfam" id="TIGR00609">
    <property type="entry name" value="recB"/>
    <property type="match status" value="1"/>
</dbReference>
<dbReference type="Pfam" id="PF00580">
    <property type="entry name" value="UvrD-helicase"/>
    <property type="match status" value="1"/>
</dbReference>
<sequence length="1269" mass="138745">MTSDALTQPAEAPLPLRLPLRGSRLIEASAGTGKTWTIAALYLRLVLGHGAAAPGEVADAPGAAYHRPLTPTDILVLTFTRAATQELTSRIRQRLTEAAACFRDAGEGDYDALLVQLRQAYTPGEARAHAAWRLETAAQVMDEAAIHTIDAWCWKVLQGYASLTASLGELSLDGDVEALWQAAALDFWRNHVVPLAPAQLEVVQSLWPDGQAWLDASAALRHVQVPAADTAKLQEPLHAVIEQAVQARRQRLAELAQGWQERVEAMRSWLDAQTDKAGPTAKHWDGRRLRASTYGPWLDALQRWATDPQPQIAGWTDAATARLQFEGLRNARKADAPPLAPQDLPTAFAELPALLDALAHLPDVHGAIVTYAGAVTRARWQALKAQQGVMDFDDLLQRVQQALTGQHGQTLRARLLAQYPVAMIDEFQDTSPAQYALFRTLYAPERNDPQHLLLLIGDPKQSIYGFRGADIHSYLQARAATAGRHEALDTNFRSTTAMVAGVNRLFLQAEQRAGAGAFRFRTTDAGGMADPVPFHPVRAQGLPLVLRQPGGQPVPALQLVTQEPALSRADAEDWYAELCAEQIATWLQPATQLVLDAVDGQAEPPRALRPGDIAILVYQRQQAQRLQRALRRRRLHAVYLSDRESVFASGEATDLVHWLMAVAEPGNVPLARTAFATALLATPLPQLQAEVESEAALEAQLELLAHLHAVWQRQGVLPMLRQTIHRLGLAARWLAAADGRGERKLTNVLHLAELLQQASAEHAGEQGLIRYLVQHTHAARQGQGGSLSAEEQTVRLESDAQLIQIVTIHKAKGLQYPVVMVPFATHARFVKDASGEEEGGDDGTTPQSWSDEDRLREDLRLLYVALTRAQYATWVGVPLHKRAGSASVNQLHRTAMGYLLSGGAALADEAWWPALQALADGVATDALHVCHYDATAPVTCTVHQPAQDDEALRLPAADPYRGRIDQTFAIASFSGLVRGALAHESTEDAAALPVATAQPFIWQPEAGPAADEPPETNLPAPQAQRWHALRGGARLGDWMHKVLEWLQGEGWPTTLAAAQRQRVQRMAELAGYGAEAPTLVAWVDQLLQARLPLPVADPTRPSMRWQLPQAEASLAEMEFWLPVEGADAKALDAACRAHLWPGQPRAALAPRQWQGLLMGFADLIVQLQGRYWVLDYKTNRLGMAADDYHAPALQAAMLQHRYDVQAAIYLYALHRHLQARLPHYQPQQHLGGALYWFVRGVEHANAGLLAVPLPPGLLTALDAVLGQTA</sequence>
<comment type="caution">
    <text evidence="19">The sequence shown here is derived from an EMBL/GenBank/DDBJ whole genome shotgun (WGS) entry which is preliminary data.</text>
</comment>
<dbReference type="Proteomes" id="UP000050580">
    <property type="component" value="Unassembled WGS sequence"/>
</dbReference>
<keyword evidence="4 15" id="KW-0227">DNA damage</keyword>
<dbReference type="GO" id="GO:0000724">
    <property type="term" value="P:double-strand break repair via homologous recombination"/>
    <property type="evidence" value="ECO:0007669"/>
    <property type="project" value="UniProtKB-UniRule"/>
</dbReference>
<dbReference type="InterPro" id="IPR004586">
    <property type="entry name" value="RecB"/>
</dbReference>
<dbReference type="HAMAP" id="MF_01485">
    <property type="entry name" value="RecB"/>
    <property type="match status" value="1"/>
</dbReference>
<comment type="function">
    <text evidence="15">A helicase/nuclease that prepares dsDNA breaks (DSB) for recombinational DNA repair. Binds to DSBs and unwinds DNA via a highly rapid and processive ATP-dependent bidirectional helicase activity. Unwinds dsDNA until it encounters a Chi (crossover hotspot instigator) sequence from the 3' direction. Cuts ssDNA a few nucleotides 3' to the Chi site. The properties and activities of the enzyme are changed at Chi. The Chi-altered holoenzyme produces a long 3'-ssDNA overhang and facilitates RecA-binding to the ssDNA for homologous DNA recombination and repair. Holoenzyme degrades any linearized DNA that is unable to undergo homologous recombination. In the holoenzyme this subunit contributes ATPase, 3'-5' helicase, exonuclease activity and loads RecA onto ssDNA.</text>
</comment>
<dbReference type="GO" id="GO:0005524">
    <property type="term" value="F:ATP binding"/>
    <property type="evidence" value="ECO:0007669"/>
    <property type="project" value="UniProtKB-UniRule"/>
</dbReference>
<evidence type="ECO:0000313" key="19">
    <source>
        <dbReference type="EMBL" id="KKW67858.1"/>
    </source>
</evidence>
<dbReference type="InterPro" id="IPR011604">
    <property type="entry name" value="PDDEXK-like_dom_sf"/>
</dbReference>
<dbReference type="SUPFAM" id="SSF52980">
    <property type="entry name" value="Restriction endonuclease-like"/>
    <property type="match status" value="1"/>
</dbReference>
<dbReference type="Pfam" id="PF13361">
    <property type="entry name" value="UvrD_C"/>
    <property type="match status" value="1"/>
</dbReference>
<dbReference type="PANTHER" id="PTHR11070:SF23">
    <property type="entry name" value="RECBCD ENZYME SUBUNIT RECB"/>
    <property type="match status" value="1"/>
</dbReference>
<dbReference type="OrthoDB" id="5905204at2"/>
<keyword evidence="8 15" id="KW-0067">ATP-binding</keyword>
<comment type="catalytic activity">
    <reaction evidence="15">
        <text>Exonucleolytic cleavage (in the presence of ATP) in either 5'- to 3'- or 3'- to 5'-direction to yield 5'-phosphooligonucleotides.</text>
        <dbReference type="EC" id="3.1.11.5"/>
    </reaction>
</comment>
<reference evidence="19 20" key="1">
    <citation type="submission" date="2015-05" db="EMBL/GenBank/DDBJ databases">
        <title>Draft genome sequence of Lampropedia sp. CT6, isolated from the microbial mat of a hot water spring, located at Manikaran, India.</title>
        <authorList>
            <person name="Tripathi C."/>
            <person name="Rani P."/>
            <person name="Mahato N.K."/>
            <person name="Lal R."/>
        </authorList>
    </citation>
    <scope>NUCLEOTIDE SEQUENCE [LARGE SCALE GENOMIC DNA]</scope>
    <source>
        <strain evidence="19 20">CT6</strain>
    </source>
</reference>
<feature type="active site" description="For nuclease activity" evidence="15">
    <location>
        <position position="1175"/>
    </location>
</feature>
<dbReference type="EC" id="3.1.11.5" evidence="15"/>
<dbReference type="GO" id="GO:0043138">
    <property type="term" value="F:3'-5' DNA helicase activity"/>
    <property type="evidence" value="ECO:0007669"/>
    <property type="project" value="UniProtKB-UniRule"/>
</dbReference>
<keyword evidence="1 15" id="KW-0540">Nuclease</keyword>
<evidence type="ECO:0000256" key="16">
    <source>
        <dbReference type="PROSITE-ProRule" id="PRU00560"/>
    </source>
</evidence>
<dbReference type="Gene3D" id="3.90.320.10">
    <property type="match status" value="1"/>
</dbReference>
<dbReference type="GO" id="GO:0009338">
    <property type="term" value="C:exodeoxyribonuclease V complex"/>
    <property type="evidence" value="ECO:0007669"/>
    <property type="project" value="TreeGrafter"/>
</dbReference>
<evidence type="ECO:0000256" key="11">
    <source>
        <dbReference type="ARBA" id="ARBA00023204"/>
    </source>
</evidence>
<evidence type="ECO:0000256" key="2">
    <source>
        <dbReference type="ARBA" id="ARBA00022723"/>
    </source>
</evidence>
<comment type="miscellaneous">
    <text evidence="15">In the RecBCD complex, RecB has a slow 3'-5' helicase, an exonuclease activity and loads RecA onto ssDNA, RecD has a fast 5'-3' helicase activity, while RecC stimulates the ATPase and processivity of the RecB helicase and contributes to recognition of the Chi site.</text>
</comment>
<dbReference type="Gene3D" id="3.40.50.300">
    <property type="entry name" value="P-loop containing nucleotide triphosphate hydrolases"/>
    <property type="match status" value="2"/>
</dbReference>
<evidence type="ECO:0000256" key="14">
    <source>
        <dbReference type="ARBA" id="ARBA00048988"/>
    </source>
</evidence>
<proteinExistence type="inferred from homology"/>
<dbReference type="SUPFAM" id="SSF52540">
    <property type="entry name" value="P-loop containing nucleoside triphosphate hydrolases"/>
    <property type="match status" value="1"/>
</dbReference>
<evidence type="ECO:0000256" key="12">
    <source>
        <dbReference type="ARBA" id="ARBA00023235"/>
    </source>
</evidence>
<dbReference type="InterPro" id="IPR011335">
    <property type="entry name" value="Restrct_endonuc-II-like"/>
</dbReference>
<comment type="catalytic activity">
    <reaction evidence="14 15">
        <text>ATP + H2O = ADP + phosphate + H(+)</text>
        <dbReference type="Rhea" id="RHEA:13065"/>
        <dbReference type="ChEBI" id="CHEBI:15377"/>
        <dbReference type="ChEBI" id="CHEBI:15378"/>
        <dbReference type="ChEBI" id="CHEBI:30616"/>
        <dbReference type="ChEBI" id="CHEBI:43474"/>
        <dbReference type="ChEBI" id="CHEBI:456216"/>
        <dbReference type="EC" id="5.6.2.4"/>
    </reaction>
</comment>
<gene>
    <name evidence="15" type="primary">recB</name>
    <name evidence="19" type="ORF">AAV94_07970</name>
</gene>
<dbReference type="InterPro" id="IPR000212">
    <property type="entry name" value="DNA_helicase_UvrD/REP"/>
</dbReference>
<keyword evidence="12 15" id="KW-0413">Isomerase</keyword>
<keyword evidence="10 15" id="KW-0238">DNA-binding</keyword>
<comment type="catalytic activity">
    <reaction evidence="13 15">
        <text>Couples ATP hydrolysis with the unwinding of duplex DNA by translocating in the 3'-5' direction.</text>
        <dbReference type="EC" id="5.6.2.4"/>
    </reaction>
</comment>
<keyword evidence="11 15" id="KW-0234">DNA repair</keyword>
<keyword evidence="6 15" id="KW-0347">Helicase</keyword>
<dbReference type="PANTHER" id="PTHR11070">
    <property type="entry name" value="UVRD / RECB / PCRA DNA HELICASE FAMILY MEMBER"/>
    <property type="match status" value="1"/>
</dbReference>
<dbReference type="InterPro" id="IPR027417">
    <property type="entry name" value="P-loop_NTPase"/>
</dbReference>
<dbReference type="GO" id="GO:0008854">
    <property type="term" value="F:exodeoxyribonuclease V activity"/>
    <property type="evidence" value="ECO:0007669"/>
    <property type="project" value="UniProtKB-EC"/>
</dbReference>
<keyword evidence="7 15" id="KW-0269">Exonuclease</keyword>
<dbReference type="STRING" id="1610491.AAV94_07970"/>
<dbReference type="PROSITE" id="PS51217">
    <property type="entry name" value="UVRD_HELICASE_CTER"/>
    <property type="match status" value="1"/>
</dbReference>
<comment type="subunit">
    <text evidence="15">Heterotrimer of RecB, RecC and RecD. All subunits contribute to DNA-binding. Interacts with RecA.</text>
</comment>
<dbReference type="Pfam" id="PF12705">
    <property type="entry name" value="PDDEXK_1"/>
    <property type="match status" value="1"/>
</dbReference>
<dbReference type="Gene3D" id="1.10.486.10">
    <property type="entry name" value="PCRA, domain 4"/>
    <property type="match status" value="1"/>
</dbReference>
<dbReference type="EC" id="5.6.2.4" evidence="15"/>
<dbReference type="GO" id="GO:0003677">
    <property type="term" value="F:DNA binding"/>
    <property type="evidence" value="ECO:0007669"/>
    <property type="project" value="UniProtKB-UniRule"/>
</dbReference>
<evidence type="ECO:0000256" key="6">
    <source>
        <dbReference type="ARBA" id="ARBA00022806"/>
    </source>
</evidence>
<feature type="domain" description="UvrD-like helicase C-terminal" evidence="18">
    <location>
        <begin position="523"/>
        <end position="813"/>
    </location>
</feature>
<evidence type="ECO:0000256" key="4">
    <source>
        <dbReference type="ARBA" id="ARBA00022763"/>
    </source>
</evidence>
<accession>A0A0U1PZA8</accession>
<dbReference type="GO" id="GO:0000287">
    <property type="term" value="F:magnesium ion binding"/>
    <property type="evidence" value="ECO:0007669"/>
    <property type="project" value="UniProtKB-UniRule"/>
</dbReference>
<evidence type="ECO:0000256" key="7">
    <source>
        <dbReference type="ARBA" id="ARBA00022839"/>
    </source>
</evidence>
<feature type="region of interest" description="Nuclease activity, interacts with RecD and RecA" evidence="15">
    <location>
        <begin position="967"/>
        <end position="1269"/>
    </location>
</feature>
<dbReference type="InterPro" id="IPR038726">
    <property type="entry name" value="PDDEXK_AddAB-type"/>
</dbReference>
<feature type="binding site" evidence="15">
    <location>
        <position position="1040"/>
    </location>
    <ligand>
        <name>Mg(2+)</name>
        <dbReference type="ChEBI" id="CHEBI:18420"/>
    </ligand>
</feature>
<dbReference type="CDD" id="cd22352">
    <property type="entry name" value="RecB_C-like"/>
    <property type="match status" value="1"/>
</dbReference>
<feature type="binding site" evidence="16">
    <location>
        <begin position="28"/>
        <end position="35"/>
    </location>
    <ligand>
        <name>ATP</name>
        <dbReference type="ChEBI" id="CHEBI:30616"/>
    </ligand>
</feature>
<keyword evidence="2 15" id="KW-0479">Metal-binding</keyword>
<keyword evidence="20" id="KW-1185">Reference proteome</keyword>
<dbReference type="InterPro" id="IPR014016">
    <property type="entry name" value="UvrD-like_ATP-bd"/>
</dbReference>
<evidence type="ECO:0000256" key="1">
    <source>
        <dbReference type="ARBA" id="ARBA00022722"/>
    </source>
</evidence>
<protein>
    <recommendedName>
        <fullName evidence="15">RecBCD enzyme subunit RecB</fullName>
        <ecNumber evidence="15">3.1.11.5</ecNumber>
        <ecNumber evidence="15">5.6.2.4</ecNumber>
    </recommendedName>
    <alternativeName>
        <fullName evidence="15">DNA 3'-5' helicase subunit RecB</fullName>
    </alternativeName>
    <alternativeName>
        <fullName evidence="15">Exonuclease V subunit RecB</fullName>
        <shortName evidence="15">ExoV subunit RecB</shortName>
    </alternativeName>
    <alternativeName>
        <fullName evidence="15">Helicase/nuclease RecBCD subunit RecB</fullName>
    </alternativeName>
</protein>
<feature type="region of interest" description="DNA-binding and helicase activity, interacts with RecC" evidence="15">
    <location>
        <begin position="1"/>
        <end position="916"/>
    </location>
</feature>
<dbReference type="InterPro" id="IPR014017">
    <property type="entry name" value="DNA_helicase_UvrD-like_C"/>
</dbReference>
<evidence type="ECO:0000256" key="3">
    <source>
        <dbReference type="ARBA" id="ARBA00022741"/>
    </source>
</evidence>
<dbReference type="PATRIC" id="fig|1610491.3.peg.1694"/>
<evidence type="ECO:0000259" key="17">
    <source>
        <dbReference type="PROSITE" id="PS51198"/>
    </source>
</evidence>
<keyword evidence="5 15" id="KW-0378">Hydrolase</keyword>
<evidence type="ECO:0000256" key="10">
    <source>
        <dbReference type="ARBA" id="ARBA00023125"/>
    </source>
</evidence>
<dbReference type="GO" id="GO:0016887">
    <property type="term" value="F:ATP hydrolysis activity"/>
    <property type="evidence" value="ECO:0007669"/>
    <property type="project" value="RHEA"/>
</dbReference>